<evidence type="ECO:0000313" key="3">
    <source>
        <dbReference type="Proteomes" id="UP000314294"/>
    </source>
</evidence>
<evidence type="ECO:0000313" key="2">
    <source>
        <dbReference type="EMBL" id="TNN61123.1"/>
    </source>
</evidence>
<dbReference type="AlphaFoldDB" id="A0A4Z2H7X4"/>
<accession>A0A4Z2H7X4</accession>
<dbReference type="Proteomes" id="UP000314294">
    <property type="component" value="Unassembled WGS sequence"/>
</dbReference>
<sequence>MSPCVFWTGPERHSPGRRSVAATGRLEPPAPPTDPRAVQSRPRMGLRVANGVAAASASGSNRAHNGCVLREGEAAFTH</sequence>
<evidence type="ECO:0000256" key="1">
    <source>
        <dbReference type="SAM" id="MobiDB-lite"/>
    </source>
</evidence>
<protein>
    <submittedName>
        <fullName evidence="2">Uncharacterized protein</fullName>
    </submittedName>
</protein>
<name>A0A4Z2H7X4_9TELE</name>
<organism evidence="2 3">
    <name type="scientific">Liparis tanakae</name>
    <name type="common">Tanaka's snailfish</name>
    <dbReference type="NCBI Taxonomy" id="230148"/>
    <lineage>
        <taxon>Eukaryota</taxon>
        <taxon>Metazoa</taxon>
        <taxon>Chordata</taxon>
        <taxon>Craniata</taxon>
        <taxon>Vertebrata</taxon>
        <taxon>Euteleostomi</taxon>
        <taxon>Actinopterygii</taxon>
        <taxon>Neopterygii</taxon>
        <taxon>Teleostei</taxon>
        <taxon>Neoteleostei</taxon>
        <taxon>Acanthomorphata</taxon>
        <taxon>Eupercaria</taxon>
        <taxon>Perciformes</taxon>
        <taxon>Cottioidei</taxon>
        <taxon>Cottales</taxon>
        <taxon>Liparidae</taxon>
        <taxon>Liparis</taxon>
    </lineage>
</organism>
<keyword evidence="3" id="KW-1185">Reference proteome</keyword>
<comment type="caution">
    <text evidence="2">The sequence shown here is derived from an EMBL/GenBank/DDBJ whole genome shotgun (WGS) entry which is preliminary data.</text>
</comment>
<gene>
    <name evidence="2" type="ORF">EYF80_028631</name>
</gene>
<reference evidence="2 3" key="1">
    <citation type="submission" date="2019-03" db="EMBL/GenBank/DDBJ databases">
        <title>First draft genome of Liparis tanakae, snailfish: a comprehensive survey of snailfish specific genes.</title>
        <authorList>
            <person name="Kim W."/>
            <person name="Song I."/>
            <person name="Jeong J.-H."/>
            <person name="Kim D."/>
            <person name="Kim S."/>
            <person name="Ryu S."/>
            <person name="Song J.Y."/>
            <person name="Lee S.K."/>
        </authorList>
    </citation>
    <scope>NUCLEOTIDE SEQUENCE [LARGE SCALE GENOMIC DNA]</scope>
    <source>
        <tissue evidence="2">Muscle</tissue>
    </source>
</reference>
<feature type="region of interest" description="Disordered" evidence="1">
    <location>
        <begin position="1"/>
        <end position="42"/>
    </location>
</feature>
<dbReference type="EMBL" id="SRLO01000321">
    <property type="protein sequence ID" value="TNN61123.1"/>
    <property type="molecule type" value="Genomic_DNA"/>
</dbReference>
<proteinExistence type="predicted"/>